<proteinExistence type="inferred from homology"/>
<dbReference type="Gene3D" id="1.25.40.10">
    <property type="entry name" value="Tetratricopeptide repeat domain"/>
    <property type="match status" value="4"/>
</dbReference>
<dbReference type="GO" id="GO:0009451">
    <property type="term" value="P:RNA modification"/>
    <property type="evidence" value="ECO:0007669"/>
    <property type="project" value="InterPro"/>
</dbReference>
<dbReference type="PANTHER" id="PTHR47926:SF347">
    <property type="entry name" value="PENTATRICOPEPTIDE REPEAT-CONTAINING PROTEIN"/>
    <property type="match status" value="1"/>
</dbReference>
<dbReference type="NCBIfam" id="TIGR00756">
    <property type="entry name" value="PPR"/>
    <property type="match status" value="6"/>
</dbReference>
<dbReference type="SMR" id="A0A5D2QS75"/>
<dbReference type="InterPro" id="IPR011990">
    <property type="entry name" value="TPR-like_helical_dom_sf"/>
</dbReference>
<name>A0A5D2QS75_GOSTO</name>
<evidence type="ECO:0000256" key="3">
    <source>
        <dbReference type="PROSITE-ProRule" id="PRU00708"/>
    </source>
</evidence>
<dbReference type="EMBL" id="CM017614">
    <property type="protein sequence ID" value="TYI31511.1"/>
    <property type="molecule type" value="Genomic_DNA"/>
</dbReference>
<dbReference type="Proteomes" id="UP000322667">
    <property type="component" value="Chromosome A05"/>
</dbReference>
<dbReference type="InterPro" id="IPR046848">
    <property type="entry name" value="E_motif"/>
</dbReference>
<keyword evidence="1" id="KW-0677">Repeat</keyword>
<evidence type="ECO:0000256" key="1">
    <source>
        <dbReference type="ARBA" id="ARBA00022737"/>
    </source>
</evidence>
<evidence type="ECO:0008006" key="6">
    <source>
        <dbReference type="Google" id="ProtNLM"/>
    </source>
</evidence>
<dbReference type="Pfam" id="PF20431">
    <property type="entry name" value="E_motif"/>
    <property type="match status" value="1"/>
</dbReference>
<reference evidence="4 5" key="1">
    <citation type="submission" date="2019-07" db="EMBL/GenBank/DDBJ databases">
        <title>WGS assembly of Gossypium tomentosum.</title>
        <authorList>
            <person name="Chen Z.J."/>
            <person name="Sreedasyam A."/>
            <person name="Ando A."/>
            <person name="Song Q."/>
            <person name="De L."/>
            <person name="Hulse-Kemp A."/>
            <person name="Ding M."/>
            <person name="Ye W."/>
            <person name="Kirkbride R."/>
            <person name="Jenkins J."/>
            <person name="Plott C."/>
            <person name="Lovell J."/>
            <person name="Lin Y.-M."/>
            <person name="Vaughn R."/>
            <person name="Liu B."/>
            <person name="Li W."/>
            <person name="Simpson S."/>
            <person name="Scheffler B."/>
            <person name="Saski C."/>
            <person name="Grover C."/>
            <person name="Hu G."/>
            <person name="Conover J."/>
            <person name="Carlson J."/>
            <person name="Shu S."/>
            <person name="Boston L."/>
            <person name="Williams M."/>
            <person name="Peterson D."/>
            <person name="Mcgee K."/>
            <person name="Jones D."/>
            <person name="Wendel J."/>
            <person name="Stelly D."/>
            <person name="Grimwood J."/>
            <person name="Schmutz J."/>
        </authorList>
    </citation>
    <scope>NUCLEOTIDE SEQUENCE [LARGE SCALE GENOMIC DNA]</scope>
    <source>
        <strain evidence="4">7179.01</strain>
    </source>
</reference>
<evidence type="ECO:0000313" key="4">
    <source>
        <dbReference type="EMBL" id="TYI31511.1"/>
    </source>
</evidence>
<feature type="repeat" description="PPR" evidence="3">
    <location>
        <begin position="190"/>
        <end position="224"/>
    </location>
</feature>
<evidence type="ECO:0000256" key="2">
    <source>
        <dbReference type="ARBA" id="ARBA00061659"/>
    </source>
</evidence>
<dbReference type="Pfam" id="PF01535">
    <property type="entry name" value="PPR"/>
    <property type="match status" value="5"/>
</dbReference>
<feature type="repeat" description="PPR" evidence="3">
    <location>
        <begin position="252"/>
        <end position="282"/>
    </location>
</feature>
<dbReference type="GO" id="GO:0003723">
    <property type="term" value="F:RNA binding"/>
    <property type="evidence" value="ECO:0007669"/>
    <property type="project" value="InterPro"/>
</dbReference>
<comment type="similarity">
    <text evidence="2">Belongs to the PPR family. PCMP-E subfamily.</text>
</comment>
<dbReference type="FunFam" id="1.25.40.10:FF:000090">
    <property type="entry name" value="Pentatricopeptide repeat-containing protein, chloroplastic"/>
    <property type="match status" value="1"/>
</dbReference>
<dbReference type="AlphaFoldDB" id="A0A5D2QS75"/>
<feature type="repeat" description="PPR" evidence="3">
    <location>
        <begin position="283"/>
        <end position="317"/>
    </location>
</feature>
<protein>
    <recommendedName>
        <fullName evidence="6">Pentacotripeptide-repeat region of PRORP domain-containing protein</fullName>
    </recommendedName>
</protein>
<dbReference type="Pfam" id="PF13041">
    <property type="entry name" value="PPR_2"/>
    <property type="match status" value="2"/>
</dbReference>
<dbReference type="PANTHER" id="PTHR47926">
    <property type="entry name" value="PENTATRICOPEPTIDE REPEAT-CONTAINING PROTEIN"/>
    <property type="match status" value="1"/>
</dbReference>
<organism evidence="4 5">
    <name type="scientific">Gossypium tomentosum</name>
    <name type="common">Hawaiian cotton</name>
    <name type="synonym">Gossypium sandvicense</name>
    <dbReference type="NCBI Taxonomy" id="34277"/>
    <lineage>
        <taxon>Eukaryota</taxon>
        <taxon>Viridiplantae</taxon>
        <taxon>Streptophyta</taxon>
        <taxon>Embryophyta</taxon>
        <taxon>Tracheophyta</taxon>
        <taxon>Spermatophyta</taxon>
        <taxon>Magnoliopsida</taxon>
        <taxon>eudicotyledons</taxon>
        <taxon>Gunneridae</taxon>
        <taxon>Pentapetalae</taxon>
        <taxon>rosids</taxon>
        <taxon>malvids</taxon>
        <taxon>Malvales</taxon>
        <taxon>Malvaceae</taxon>
        <taxon>Malvoideae</taxon>
        <taxon>Gossypium</taxon>
    </lineage>
</organism>
<dbReference type="InterPro" id="IPR046960">
    <property type="entry name" value="PPR_At4g14850-like_plant"/>
</dbReference>
<dbReference type="InterPro" id="IPR002885">
    <property type="entry name" value="PPR_rpt"/>
</dbReference>
<evidence type="ECO:0000313" key="5">
    <source>
        <dbReference type="Proteomes" id="UP000322667"/>
    </source>
</evidence>
<sequence>MHVNKLRIHVMSQRSFPATRKRFSAVFHYLQFSNSIYQLKQTHAFFLKTVRKPQYSHFLTLFLDKQLHVSGDNLCYARHVFDQIPNCRNQFLWTSLIRSHVFNGYFIQAIILYSRMLCKSISPSGFTFSSVLNACARVPAVFEGKQVHARVEKSGLLGNNVVQTALLDMYTKCGFVLDAERVFNGMEEKDAVAWTAMICGYTKVGLMDKARFLFDDMEGRNMVSWTTMVAGYANYGDMEAAKDLYDTMMEKNSVAWLAMIAGYGKCGDVSKARRIFDGIVKPDASCWAAMLACYAQNGYAKEAIEIYRAMRGQNVRITEVGMVGVISACTQIGDVSMAEALAKELEEGCCGRTLFVSNALINMHARCGCMEQAWMEFCRMKQRDVVSYSTMITALADHGECQVALALFSKMHKEGIKPNQVTFIGVLNACSHGGLVEEGCKLFELMTVVFGIVPLSQHLTCMVDLLGRAGHLEKAYNLIIEYGDAWDAGIWGALLGACKVYGNAALGEIASNHLFEIEPENAGNYVLLANIYASLNKWEDAEKLKKMISEKGKRKSPGCSWVPS</sequence>
<feature type="repeat" description="PPR" evidence="3">
    <location>
        <begin position="89"/>
        <end position="123"/>
    </location>
</feature>
<feature type="repeat" description="PPR" evidence="3">
    <location>
        <begin position="384"/>
        <end position="418"/>
    </location>
</feature>
<dbReference type="PROSITE" id="PS51375">
    <property type="entry name" value="PPR"/>
    <property type="match status" value="5"/>
</dbReference>
<dbReference type="FunFam" id="1.25.40.10:FF:001214">
    <property type="entry name" value="Pentatricopeptide repeat-containing protein At2g20540"/>
    <property type="match status" value="1"/>
</dbReference>
<dbReference type="SUPFAM" id="SSF48452">
    <property type="entry name" value="TPR-like"/>
    <property type="match status" value="1"/>
</dbReference>
<accession>A0A5D2QS75</accession>
<keyword evidence="5" id="KW-1185">Reference proteome</keyword>
<gene>
    <name evidence="4" type="ORF">ES332_A05G456500v1</name>
</gene>